<dbReference type="RefSeq" id="WP_055661317.1">
    <property type="nucleotide sequence ID" value="NZ_CXST01000006.1"/>
</dbReference>
<protein>
    <submittedName>
        <fullName evidence="1">Uncharacterized protein</fullName>
    </submittedName>
</protein>
<keyword evidence="2" id="KW-1185">Reference proteome</keyword>
<evidence type="ECO:0000313" key="2">
    <source>
        <dbReference type="Proteomes" id="UP000048926"/>
    </source>
</evidence>
<dbReference type="AlphaFoldDB" id="A0A0M6YB04"/>
<gene>
    <name evidence="1" type="ORF">LAL4801_05738</name>
</gene>
<organism evidence="1 2">
    <name type="scientific">Roseibium aggregatum</name>
    <dbReference type="NCBI Taxonomy" id="187304"/>
    <lineage>
        <taxon>Bacteria</taxon>
        <taxon>Pseudomonadati</taxon>
        <taxon>Pseudomonadota</taxon>
        <taxon>Alphaproteobacteria</taxon>
        <taxon>Hyphomicrobiales</taxon>
        <taxon>Stappiaceae</taxon>
        <taxon>Roseibium</taxon>
    </lineage>
</organism>
<accession>A0A0M6YB04</accession>
<reference evidence="2" key="1">
    <citation type="submission" date="2015-07" db="EMBL/GenBank/DDBJ databases">
        <authorList>
            <person name="Rodrigo-Torres Lidia"/>
            <person name="Arahal R.David."/>
        </authorList>
    </citation>
    <scope>NUCLEOTIDE SEQUENCE [LARGE SCALE GENOMIC DNA]</scope>
    <source>
        <strain evidence="2">CECT 4801</strain>
    </source>
</reference>
<evidence type="ECO:0000313" key="1">
    <source>
        <dbReference type="EMBL" id="CTQ47276.1"/>
    </source>
</evidence>
<name>A0A0M6YB04_9HYPH</name>
<dbReference type="Proteomes" id="UP000048926">
    <property type="component" value="Unassembled WGS sequence"/>
</dbReference>
<dbReference type="EMBL" id="CXST01000006">
    <property type="protein sequence ID" value="CTQ47276.1"/>
    <property type="molecule type" value="Genomic_DNA"/>
</dbReference>
<sequence>MTTITIKLAAAEWHILGDKLEGIPETILDTIHDTENYNPGGKLSRDEAWEMMQAHWPKYDAKATTKTRTIELDLDDELMVAIVRDAIDTNTWLGSMIDERNDCQESRNAWRRYLRAARSLAAKFNAAGVEVEGVPEY</sequence>
<proteinExistence type="predicted"/>